<dbReference type="Pfam" id="PF12146">
    <property type="entry name" value="Hydrolase_4"/>
    <property type="match status" value="1"/>
</dbReference>
<organism evidence="3 4">
    <name type="scientific">Clostridium butyricum</name>
    <dbReference type="NCBI Taxonomy" id="1492"/>
    <lineage>
        <taxon>Bacteria</taxon>
        <taxon>Bacillati</taxon>
        <taxon>Bacillota</taxon>
        <taxon>Clostridia</taxon>
        <taxon>Eubacteriales</taxon>
        <taxon>Clostridiaceae</taxon>
        <taxon>Clostridium</taxon>
    </lineage>
</organism>
<protein>
    <submittedName>
        <fullName evidence="3">Lysophospholipase</fullName>
    </submittedName>
</protein>
<feature type="domain" description="Serine aminopeptidase S33" evidence="2">
    <location>
        <begin position="115"/>
        <end position="372"/>
    </location>
</feature>
<evidence type="ECO:0000313" key="4">
    <source>
        <dbReference type="Proteomes" id="UP000238081"/>
    </source>
</evidence>
<dbReference type="Proteomes" id="UP000238081">
    <property type="component" value="Unassembled WGS sequence"/>
</dbReference>
<sequence length="388" mass="44097">MKNNFLKFGICMLAAGTIFCSSIGFHKTVYGTDTKRSEDNSDNGIKESSNEISDTEIKRDPESGINLDSFYISEDNYKENMNNIVMPYIENRMKSGYIDGIDNAKLYYELYNADDAKGNIVISHGYTESLEKYHEMIYYFLKSGYNVFGIEHRGHGRSGSLGVADKSQIYVNSFSDYIEDFKTFMDEVVVPNSNGMELYLYAHSMGGAIGSRFLEVYPQYFSKAVLNAPMMEVDTGNIPDFIAKVVVKAAVAFGQDGKYVIGKKPFSPCYSFDSVGTSSENRWTYINELINENEEIQRGEASYKWTDESFKVTKEITKKENASKVTIPILLFQAGDDAYVRPGGQNKFAEYAQNCELVKMDNAKHEIYLENDDIQKPYIKQLIEFYNN</sequence>
<accession>A0A0A6Q1Y2</accession>
<comment type="caution">
    <text evidence="3">The sequence shown here is derived from an EMBL/GenBank/DDBJ whole genome shotgun (WGS) entry which is preliminary data.</text>
</comment>
<dbReference type="SUPFAM" id="SSF53474">
    <property type="entry name" value="alpha/beta-Hydrolases"/>
    <property type="match status" value="1"/>
</dbReference>
<dbReference type="InterPro" id="IPR029058">
    <property type="entry name" value="AB_hydrolase_fold"/>
</dbReference>
<evidence type="ECO:0000259" key="2">
    <source>
        <dbReference type="Pfam" id="PF12146"/>
    </source>
</evidence>
<dbReference type="AlphaFoldDB" id="A0A0A6Q1Y2"/>
<dbReference type="InterPro" id="IPR051044">
    <property type="entry name" value="MAG_DAG_Lipase"/>
</dbReference>
<dbReference type="EMBL" id="LRDH01000096">
    <property type="protein sequence ID" value="PPV15828.1"/>
    <property type="molecule type" value="Genomic_DNA"/>
</dbReference>
<proteinExistence type="predicted"/>
<dbReference type="RefSeq" id="WP_043661406.1">
    <property type="nucleotide sequence ID" value="NZ_JSEG01000001.1"/>
</dbReference>
<name>A0A0A6Q1Y2_CLOBU</name>
<dbReference type="PANTHER" id="PTHR11614">
    <property type="entry name" value="PHOSPHOLIPASE-RELATED"/>
    <property type="match status" value="1"/>
</dbReference>
<evidence type="ECO:0000256" key="1">
    <source>
        <dbReference type="SAM" id="MobiDB-lite"/>
    </source>
</evidence>
<reference evidence="3 4" key="1">
    <citation type="submission" date="2016-01" db="EMBL/GenBank/DDBJ databases">
        <title>Characterization of the Clostridium difficile lineages that are prevalent in Hong Kong and China.</title>
        <authorList>
            <person name="Kwok J.S.-L."/>
            <person name="Lam W.-Y."/>
            <person name="Ip M."/>
            <person name="Chan T.-F."/>
            <person name="Hawkey P.M."/>
            <person name="Tsui S.K.-W."/>
        </authorList>
    </citation>
    <scope>NUCLEOTIDE SEQUENCE [LARGE SCALE GENOMIC DNA]</scope>
    <source>
        <strain evidence="3 4">300064</strain>
    </source>
</reference>
<gene>
    <name evidence="3" type="ORF">AWN73_01690</name>
</gene>
<dbReference type="Gene3D" id="3.40.50.1820">
    <property type="entry name" value="alpha/beta hydrolase"/>
    <property type="match status" value="1"/>
</dbReference>
<evidence type="ECO:0000313" key="3">
    <source>
        <dbReference type="EMBL" id="PPV15828.1"/>
    </source>
</evidence>
<dbReference type="InterPro" id="IPR022742">
    <property type="entry name" value="Hydrolase_4"/>
</dbReference>
<feature type="region of interest" description="Disordered" evidence="1">
    <location>
        <begin position="34"/>
        <end position="57"/>
    </location>
</feature>